<reference evidence="1" key="1">
    <citation type="submission" date="2018-02" db="EMBL/GenBank/DDBJ databases">
        <title>Rhizophora mucronata_Transcriptome.</title>
        <authorList>
            <person name="Meera S.P."/>
            <person name="Sreeshan A."/>
            <person name="Augustine A."/>
        </authorList>
    </citation>
    <scope>NUCLEOTIDE SEQUENCE</scope>
    <source>
        <tissue evidence="1">Leaf</tissue>
    </source>
</reference>
<dbReference type="AlphaFoldDB" id="A0A2P2PFZ1"/>
<organism evidence="1">
    <name type="scientific">Rhizophora mucronata</name>
    <name type="common">Asiatic mangrove</name>
    <dbReference type="NCBI Taxonomy" id="61149"/>
    <lineage>
        <taxon>Eukaryota</taxon>
        <taxon>Viridiplantae</taxon>
        <taxon>Streptophyta</taxon>
        <taxon>Embryophyta</taxon>
        <taxon>Tracheophyta</taxon>
        <taxon>Spermatophyta</taxon>
        <taxon>Magnoliopsida</taxon>
        <taxon>eudicotyledons</taxon>
        <taxon>Gunneridae</taxon>
        <taxon>Pentapetalae</taxon>
        <taxon>rosids</taxon>
        <taxon>fabids</taxon>
        <taxon>Malpighiales</taxon>
        <taxon>Rhizophoraceae</taxon>
        <taxon>Rhizophora</taxon>
    </lineage>
</organism>
<sequence>MLAYMHLILFTTAFYFY</sequence>
<accession>A0A2P2PFZ1</accession>
<evidence type="ECO:0000313" key="1">
    <source>
        <dbReference type="EMBL" id="MBX53589.1"/>
    </source>
</evidence>
<dbReference type="EMBL" id="GGEC01073105">
    <property type="protein sequence ID" value="MBX53589.1"/>
    <property type="molecule type" value="Transcribed_RNA"/>
</dbReference>
<proteinExistence type="predicted"/>
<protein>
    <submittedName>
        <fullName evidence="1">Uncharacterized protein</fullName>
    </submittedName>
</protein>
<name>A0A2P2PFZ1_RHIMU</name>